<organism evidence="1 2">
    <name type="scientific">Citrus x changshan-huyou</name>
    <dbReference type="NCBI Taxonomy" id="2935761"/>
    <lineage>
        <taxon>Eukaryota</taxon>
        <taxon>Viridiplantae</taxon>
        <taxon>Streptophyta</taxon>
        <taxon>Embryophyta</taxon>
        <taxon>Tracheophyta</taxon>
        <taxon>Spermatophyta</taxon>
        <taxon>Magnoliopsida</taxon>
        <taxon>eudicotyledons</taxon>
        <taxon>Gunneridae</taxon>
        <taxon>Pentapetalae</taxon>
        <taxon>rosids</taxon>
        <taxon>malvids</taxon>
        <taxon>Sapindales</taxon>
        <taxon>Rutaceae</taxon>
        <taxon>Aurantioideae</taxon>
        <taxon>Citrus</taxon>
    </lineage>
</organism>
<keyword evidence="2" id="KW-1185">Reference proteome</keyword>
<proteinExistence type="predicted"/>
<comment type="caution">
    <text evidence="1">The sequence shown here is derived from an EMBL/GenBank/DDBJ whole genome shotgun (WGS) entry which is preliminary data.</text>
</comment>
<dbReference type="EMBL" id="JBCGBO010000003">
    <property type="protein sequence ID" value="KAK9215768.1"/>
    <property type="molecule type" value="Genomic_DNA"/>
</dbReference>
<dbReference type="AlphaFoldDB" id="A0AAP0MP67"/>
<name>A0AAP0MP67_9ROSI</name>
<dbReference type="Gene3D" id="3.40.50.720">
    <property type="entry name" value="NAD(P)-binding Rossmann-like Domain"/>
    <property type="match status" value="1"/>
</dbReference>
<sequence>MGPYWERGVMYIIGKLELLNSLRAMLAIDYSNEDIDDVPEKFDAVVDGPGEMGMSIV</sequence>
<protein>
    <submittedName>
        <fullName evidence="1">Uncharacterized protein</fullName>
    </submittedName>
</protein>
<reference evidence="1 2" key="1">
    <citation type="submission" date="2024-05" db="EMBL/GenBank/DDBJ databases">
        <title>Haplotype-resolved chromosome-level genome assembly of Huyou (Citrus changshanensis).</title>
        <authorList>
            <person name="Miao C."/>
            <person name="Chen W."/>
            <person name="Wu Y."/>
            <person name="Wang L."/>
            <person name="Zhao S."/>
            <person name="Grierson D."/>
            <person name="Xu C."/>
            <person name="Chen K."/>
        </authorList>
    </citation>
    <scope>NUCLEOTIDE SEQUENCE [LARGE SCALE GENOMIC DNA]</scope>
    <source>
        <strain evidence="1">01-14</strain>
        <tissue evidence="1">Leaf</tissue>
    </source>
</reference>
<evidence type="ECO:0000313" key="2">
    <source>
        <dbReference type="Proteomes" id="UP001428341"/>
    </source>
</evidence>
<dbReference type="Proteomes" id="UP001428341">
    <property type="component" value="Unassembled WGS sequence"/>
</dbReference>
<accession>A0AAP0MP67</accession>
<gene>
    <name evidence="1" type="ORF">WN944_007774</name>
</gene>
<evidence type="ECO:0000313" key="1">
    <source>
        <dbReference type="EMBL" id="KAK9215768.1"/>
    </source>
</evidence>